<name>A0A645FM43_9ZZZZ</name>
<proteinExistence type="predicted"/>
<protein>
    <submittedName>
        <fullName evidence="1">Uncharacterized protein</fullName>
    </submittedName>
</protein>
<gene>
    <name evidence="1" type="ORF">SDC9_162821</name>
</gene>
<organism evidence="1">
    <name type="scientific">bioreactor metagenome</name>
    <dbReference type="NCBI Taxonomy" id="1076179"/>
    <lineage>
        <taxon>unclassified sequences</taxon>
        <taxon>metagenomes</taxon>
        <taxon>ecological metagenomes</taxon>
    </lineage>
</organism>
<accession>A0A645FM43</accession>
<dbReference type="EMBL" id="VSSQ01062272">
    <property type="protein sequence ID" value="MPN15487.1"/>
    <property type="molecule type" value="Genomic_DNA"/>
</dbReference>
<sequence length="133" mass="13682">MPGPGGGVADHAGLGADVDLQTGRVTLGQLECARIGHDDGIHPQLVQKGKPFGQTVDFLVAGHGVAGDVKGDAGLPAQNRRLTQLLGGEIARPGAHAEHGAAEIHRVRSVGEGHLQPLRITRRGQQLGAPAHC</sequence>
<reference evidence="1" key="1">
    <citation type="submission" date="2019-08" db="EMBL/GenBank/DDBJ databases">
        <authorList>
            <person name="Kucharzyk K."/>
            <person name="Murdoch R.W."/>
            <person name="Higgins S."/>
            <person name="Loffler F."/>
        </authorList>
    </citation>
    <scope>NUCLEOTIDE SEQUENCE</scope>
</reference>
<evidence type="ECO:0000313" key="1">
    <source>
        <dbReference type="EMBL" id="MPN15487.1"/>
    </source>
</evidence>
<comment type="caution">
    <text evidence="1">The sequence shown here is derived from an EMBL/GenBank/DDBJ whole genome shotgun (WGS) entry which is preliminary data.</text>
</comment>
<dbReference type="AlphaFoldDB" id="A0A645FM43"/>